<dbReference type="EMBL" id="PGCJ01001393">
    <property type="protein sequence ID" value="PLW05752.1"/>
    <property type="molecule type" value="Genomic_DNA"/>
</dbReference>
<evidence type="ECO:0000313" key="2">
    <source>
        <dbReference type="EMBL" id="PLW05752.1"/>
    </source>
</evidence>
<feature type="compositionally biased region" description="Polar residues" evidence="1">
    <location>
        <begin position="135"/>
        <end position="144"/>
    </location>
</feature>
<feature type="region of interest" description="Disordered" evidence="1">
    <location>
        <begin position="1"/>
        <end position="27"/>
    </location>
</feature>
<dbReference type="AlphaFoldDB" id="A0A2N5RXT8"/>
<dbReference type="EMBL" id="PGCJ01000201">
    <property type="protein sequence ID" value="PLW38895.1"/>
    <property type="molecule type" value="Genomic_DNA"/>
</dbReference>
<feature type="region of interest" description="Disordered" evidence="1">
    <location>
        <begin position="77"/>
        <end position="150"/>
    </location>
</feature>
<reference evidence="2 4" key="1">
    <citation type="submission" date="2017-11" db="EMBL/GenBank/DDBJ databases">
        <title>De novo assembly and phasing of dikaryotic genomes from two isolates of Puccinia coronata f. sp. avenae, the causal agent of oat crown rust.</title>
        <authorList>
            <person name="Miller M.E."/>
            <person name="Zhang Y."/>
            <person name="Omidvar V."/>
            <person name="Sperschneider J."/>
            <person name="Schwessinger B."/>
            <person name="Raley C."/>
            <person name="Palmer J.M."/>
            <person name="Garnica D."/>
            <person name="Upadhyaya N."/>
            <person name="Rathjen J."/>
            <person name="Taylor J.M."/>
            <person name="Park R.F."/>
            <person name="Dodds P.N."/>
            <person name="Hirsch C.D."/>
            <person name="Kianian S.F."/>
            <person name="Figueroa M."/>
        </authorList>
    </citation>
    <scope>NUCLEOTIDE SEQUENCE [LARGE SCALE GENOMIC DNA]</scope>
    <source>
        <strain evidence="2">12NC29</strain>
    </source>
</reference>
<sequence length="163" mass="17625">MGSTQSQRRGQTKDSTILTVPGATHQPPTSHVLLLAGQGQLLTQACPCVSLNGQLARATAVSLDSINTSKMLELDPSLADNPAAHNPDDATGPSISDTAGVSNETHRCDDEAEQLQQEFESHAKSMLDTPKSNRDPSWQQQSAKRSAPRWHLKILKTSFRSLK</sequence>
<comment type="caution">
    <text evidence="2">The sequence shown here is derived from an EMBL/GenBank/DDBJ whole genome shotgun (WGS) entry which is preliminary data.</text>
</comment>
<feature type="compositionally biased region" description="Polar residues" evidence="1">
    <location>
        <begin position="93"/>
        <end position="103"/>
    </location>
</feature>
<proteinExistence type="predicted"/>
<evidence type="ECO:0000313" key="3">
    <source>
        <dbReference type="EMBL" id="PLW38895.1"/>
    </source>
</evidence>
<protein>
    <submittedName>
        <fullName evidence="2">Uncharacterized protein</fullName>
    </submittedName>
</protein>
<organism evidence="2 4">
    <name type="scientific">Puccinia coronata f. sp. avenae</name>
    <dbReference type="NCBI Taxonomy" id="200324"/>
    <lineage>
        <taxon>Eukaryota</taxon>
        <taxon>Fungi</taxon>
        <taxon>Dikarya</taxon>
        <taxon>Basidiomycota</taxon>
        <taxon>Pucciniomycotina</taxon>
        <taxon>Pucciniomycetes</taxon>
        <taxon>Pucciniales</taxon>
        <taxon>Pucciniaceae</taxon>
        <taxon>Puccinia</taxon>
    </lineage>
</organism>
<evidence type="ECO:0000313" key="4">
    <source>
        <dbReference type="Proteomes" id="UP000235388"/>
    </source>
</evidence>
<gene>
    <name evidence="3" type="ORF">PCANC_15885</name>
    <name evidence="2" type="ORF">PCANC_27841</name>
</gene>
<evidence type="ECO:0000256" key="1">
    <source>
        <dbReference type="SAM" id="MobiDB-lite"/>
    </source>
</evidence>
<feature type="compositionally biased region" description="Polar residues" evidence="1">
    <location>
        <begin position="1"/>
        <end position="18"/>
    </location>
</feature>
<accession>A0A2N5RXT8</accession>
<keyword evidence="4" id="KW-1185">Reference proteome</keyword>
<name>A0A2N5RXT8_9BASI</name>
<dbReference type="Proteomes" id="UP000235388">
    <property type="component" value="Unassembled WGS sequence"/>
</dbReference>